<keyword evidence="1" id="KW-1185">Reference proteome</keyword>
<sequence length="91" mass="9935">MKLAVLFALVTLALCCSSVSAGICPAFLHVIQQLLMGTVSDYIEATEPFNPDFAMRNSGVLMKESLDKLPQMAKENVMKLTKKIISSPQCN</sequence>
<name>A0AC55DN33_ECHTE</name>
<evidence type="ECO:0000313" key="1">
    <source>
        <dbReference type="Proteomes" id="UP000694863"/>
    </source>
</evidence>
<protein>
    <submittedName>
        <fullName evidence="2">Uteroglobin</fullName>
    </submittedName>
</protein>
<organism evidence="1 2">
    <name type="scientific">Echinops telfairi</name>
    <name type="common">Lesser hedgehog tenrec</name>
    <dbReference type="NCBI Taxonomy" id="9371"/>
    <lineage>
        <taxon>Eukaryota</taxon>
        <taxon>Metazoa</taxon>
        <taxon>Chordata</taxon>
        <taxon>Craniata</taxon>
        <taxon>Vertebrata</taxon>
        <taxon>Euteleostomi</taxon>
        <taxon>Mammalia</taxon>
        <taxon>Eutheria</taxon>
        <taxon>Afrotheria</taxon>
        <taxon>Tenrecidae</taxon>
        <taxon>Tenrecinae</taxon>
        <taxon>Echinops</taxon>
    </lineage>
</organism>
<gene>
    <name evidence="2" type="primary">SCGB1A1</name>
</gene>
<dbReference type="RefSeq" id="XP_045153155.1">
    <property type="nucleotide sequence ID" value="XM_045297220.1"/>
</dbReference>
<dbReference type="Proteomes" id="UP000694863">
    <property type="component" value="Unplaced"/>
</dbReference>
<reference evidence="2" key="1">
    <citation type="submission" date="2025-08" db="UniProtKB">
        <authorList>
            <consortium name="RefSeq"/>
        </authorList>
    </citation>
    <scope>IDENTIFICATION</scope>
</reference>
<evidence type="ECO:0000313" key="2">
    <source>
        <dbReference type="RefSeq" id="XP_045153155.1"/>
    </source>
</evidence>
<accession>A0AC55DN33</accession>
<proteinExistence type="predicted"/>